<gene>
    <name evidence="5" type="ORF">A3A87_09275</name>
</gene>
<dbReference type="Pfam" id="PF04333">
    <property type="entry name" value="MlaA"/>
    <property type="match status" value="1"/>
</dbReference>
<proteinExistence type="inferred from homology"/>
<dbReference type="PANTHER" id="PTHR30035:SF3">
    <property type="entry name" value="INTERMEMBRANE PHOSPHOLIPID TRANSPORT SYSTEM LIPOPROTEIN MLAA"/>
    <property type="match status" value="1"/>
</dbReference>
<dbReference type="EMBL" id="MFTC01000011">
    <property type="protein sequence ID" value="OGI52630.1"/>
    <property type="molecule type" value="Genomic_DNA"/>
</dbReference>
<accession>A0A1F6U5K8</accession>
<comment type="similarity">
    <text evidence="1">Belongs to the MlaA family.</text>
</comment>
<name>A0A1F6U5K8_9PROT</name>
<protein>
    <recommendedName>
        <fullName evidence="7">ABC transporter</fullName>
    </recommendedName>
</protein>
<dbReference type="InterPro" id="IPR007428">
    <property type="entry name" value="MlaA"/>
</dbReference>
<dbReference type="PROSITE" id="PS51257">
    <property type="entry name" value="PROKAR_LIPOPROTEIN"/>
    <property type="match status" value="1"/>
</dbReference>
<evidence type="ECO:0000256" key="1">
    <source>
        <dbReference type="ARBA" id="ARBA00010634"/>
    </source>
</evidence>
<feature type="signal peptide" evidence="4">
    <location>
        <begin position="1"/>
        <end position="30"/>
    </location>
</feature>
<dbReference type="GO" id="GO:0016020">
    <property type="term" value="C:membrane"/>
    <property type="evidence" value="ECO:0007669"/>
    <property type="project" value="InterPro"/>
</dbReference>
<dbReference type="AlphaFoldDB" id="A0A1F6U5K8"/>
<feature type="chain" id="PRO_5009526983" description="ABC transporter" evidence="4">
    <location>
        <begin position="31"/>
        <end position="283"/>
    </location>
</feature>
<comment type="caution">
    <text evidence="5">The sequence shown here is derived from an EMBL/GenBank/DDBJ whole genome shotgun (WGS) entry which is preliminary data.</text>
</comment>
<dbReference type="Proteomes" id="UP000179037">
    <property type="component" value="Unassembled WGS sequence"/>
</dbReference>
<evidence type="ECO:0000256" key="2">
    <source>
        <dbReference type="ARBA" id="ARBA00022729"/>
    </source>
</evidence>
<dbReference type="PANTHER" id="PTHR30035">
    <property type="entry name" value="LIPOPROTEIN VACJ-RELATED"/>
    <property type="match status" value="1"/>
</dbReference>
<reference evidence="5 6" key="1">
    <citation type="journal article" date="2016" name="Nat. Commun.">
        <title>Thousands of microbial genomes shed light on interconnected biogeochemical processes in an aquifer system.</title>
        <authorList>
            <person name="Anantharaman K."/>
            <person name="Brown C.T."/>
            <person name="Hug L.A."/>
            <person name="Sharon I."/>
            <person name="Castelle C.J."/>
            <person name="Probst A.J."/>
            <person name="Thomas B.C."/>
            <person name="Singh A."/>
            <person name="Wilkins M.J."/>
            <person name="Karaoz U."/>
            <person name="Brodie E.L."/>
            <person name="Williams K.H."/>
            <person name="Hubbard S.S."/>
            <person name="Banfield J.F."/>
        </authorList>
    </citation>
    <scope>NUCLEOTIDE SEQUENCE [LARGE SCALE GENOMIC DNA]</scope>
</reference>
<evidence type="ECO:0000256" key="3">
    <source>
        <dbReference type="SAM" id="MobiDB-lite"/>
    </source>
</evidence>
<dbReference type="PRINTS" id="PR01805">
    <property type="entry name" value="VACJLIPOPROT"/>
</dbReference>
<evidence type="ECO:0000313" key="6">
    <source>
        <dbReference type="Proteomes" id="UP000179037"/>
    </source>
</evidence>
<dbReference type="GO" id="GO:0120010">
    <property type="term" value="P:intermembrane phospholipid transfer"/>
    <property type="evidence" value="ECO:0007669"/>
    <property type="project" value="TreeGrafter"/>
</dbReference>
<evidence type="ECO:0008006" key="7">
    <source>
        <dbReference type="Google" id="ProtNLM"/>
    </source>
</evidence>
<dbReference type="STRING" id="1817768.A3A87_09275"/>
<keyword evidence="2 4" id="KW-0732">Signal</keyword>
<sequence length="283" mass="30859">MSFRHLRLLLACLCLIGLSACGTLSNQTDAMVAPEEKPTANAGASEKDNARDPLEGFNRAMYTFNDKLDRYVLKPLAKGYRAITPAPVSKSISNFFSNLHDPAIMLNNLIQGKPKQAASDLGRVLVNSTIGIAGLFDVASKMGLEKHNEDFGQTLAVWGVGDGPYLVLPFFGPSNVRDGAALPVDWESYPPNHMEEHSTRDKLLLVETIDRRAQLLDASDILDQAAGQDPYVFVREASRQRRRNLIYDGNPPQAAPPPGLFEEDEPAPKSPPQPTPGGATQPR</sequence>
<feature type="region of interest" description="Disordered" evidence="3">
    <location>
        <begin position="243"/>
        <end position="283"/>
    </location>
</feature>
<evidence type="ECO:0000313" key="5">
    <source>
        <dbReference type="EMBL" id="OGI52630.1"/>
    </source>
</evidence>
<organism evidence="5 6">
    <name type="scientific">Candidatus Muproteobacteria bacterium RIFCSPLOWO2_01_FULL_60_18</name>
    <dbReference type="NCBI Taxonomy" id="1817768"/>
    <lineage>
        <taxon>Bacteria</taxon>
        <taxon>Pseudomonadati</taxon>
        <taxon>Pseudomonadota</taxon>
        <taxon>Candidatus Muproteobacteria</taxon>
    </lineage>
</organism>
<evidence type="ECO:0000256" key="4">
    <source>
        <dbReference type="SAM" id="SignalP"/>
    </source>
</evidence>